<dbReference type="Proteomes" id="UP001218218">
    <property type="component" value="Unassembled WGS sequence"/>
</dbReference>
<accession>A0AAD7A827</accession>
<dbReference type="EMBL" id="JARIHO010000013">
    <property type="protein sequence ID" value="KAJ7351550.1"/>
    <property type="molecule type" value="Genomic_DNA"/>
</dbReference>
<evidence type="ECO:0000313" key="1">
    <source>
        <dbReference type="EMBL" id="KAJ7351550.1"/>
    </source>
</evidence>
<name>A0AAD7A827_9AGAR</name>
<organism evidence="1 2">
    <name type="scientific">Mycena albidolilacea</name>
    <dbReference type="NCBI Taxonomy" id="1033008"/>
    <lineage>
        <taxon>Eukaryota</taxon>
        <taxon>Fungi</taxon>
        <taxon>Dikarya</taxon>
        <taxon>Basidiomycota</taxon>
        <taxon>Agaricomycotina</taxon>
        <taxon>Agaricomycetes</taxon>
        <taxon>Agaricomycetidae</taxon>
        <taxon>Agaricales</taxon>
        <taxon>Marasmiineae</taxon>
        <taxon>Mycenaceae</taxon>
        <taxon>Mycena</taxon>
    </lineage>
</organism>
<sequence length="200" mass="21712">MGNPRAKFVHRKKRTLAACHYPENRGLHCEGLESGNLLLSSTGDNGWCADAGRRGVRMRDVGAKSAGNRSRSSAVHPHLRVMSCWRTQPGAARAWILRVERGSGIGIRVRTQCSAAHQSISHNPPRIMRTSHEAVSKVSAPPSAAPDLYDPSCARGGNATPVLQGLSDPHPTLSLFITRATWIVASERRQKPEIVYAALP</sequence>
<reference evidence="1" key="1">
    <citation type="submission" date="2023-03" db="EMBL/GenBank/DDBJ databases">
        <title>Massive genome expansion in bonnet fungi (Mycena s.s.) driven by repeated elements and novel gene families across ecological guilds.</title>
        <authorList>
            <consortium name="Lawrence Berkeley National Laboratory"/>
            <person name="Harder C.B."/>
            <person name="Miyauchi S."/>
            <person name="Viragh M."/>
            <person name="Kuo A."/>
            <person name="Thoen E."/>
            <person name="Andreopoulos B."/>
            <person name="Lu D."/>
            <person name="Skrede I."/>
            <person name="Drula E."/>
            <person name="Henrissat B."/>
            <person name="Morin E."/>
            <person name="Kohler A."/>
            <person name="Barry K."/>
            <person name="LaButti K."/>
            <person name="Morin E."/>
            <person name="Salamov A."/>
            <person name="Lipzen A."/>
            <person name="Mereny Z."/>
            <person name="Hegedus B."/>
            <person name="Baldrian P."/>
            <person name="Stursova M."/>
            <person name="Weitz H."/>
            <person name="Taylor A."/>
            <person name="Grigoriev I.V."/>
            <person name="Nagy L.G."/>
            <person name="Martin F."/>
            <person name="Kauserud H."/>
        </authorList>
    </citation>
    <scope>NUCLEOTIDE SEQUENCE</scope>
    <source>
        <strain evidence="1">CBHHK002</strain>
    </source>
</reference>
<comment type="caution">
    <text evidence="1">The sequence shown here is derived from an EMBL/GenBank/DDBJ whole genome shotgun (WGS) entry which is preliminary data.</text>
</comment>
<evidence type="ECO:0000313" key="2">
    <source>
        <dbReference type="Proteomes" id="UP001218218"/>
    </source>
</evidence>
<proteinExistence type="predicted"/>
<gene>
    <name evidence="1" type="ORF">DFH08DRAFT_806270</name>
</gene>
<protein>
    <submittedName>
        <fullName evidence="1">Uncharacterized protein</fullName>
    </submittedName>
</protein>
<keyword evidence="2" id="KW-1185">Reference proteome</keyword>
<dbReference type="AlphaFoldDB" id="A0AAD7A827"/>